<gene>
    <name evidence="3" type="primary">pseG</name>
    <name evidence="3" type="ORF">FEV53_18050</name>
</gene>
<name>A0A547PLG4_9RHOB</name>
<protein>
    <submittedName>
        <fullName evidence="3">UDP-2,4-diacetamido-2,4, 6-trideoxy-beta-L-altropyranose hydrolase</fullName>
        <ecNumber evidence="3">3.6.1.57</ecNumber>
    </submittedName>
</protein>
<proteinExistence type="predicted"/>
<keyword evidence="4" id="KW-1185">Reference proteome</keyword>
<evidence type="ECO:0000256" key="1">
    <source>
        <dbReference type="PIRSR" id="PIRSR620023-1"/>
    </source>
</evidence>
<feature type="active site" description="Proton acceptor" evidence="1">
    <location>
        <position position="17"/>
    </location>
</feature>
<feature type="binding site" evidence="2">
    <location>
        <position position="258"/>
    </location>
    <ligand>
        <name>substrate</name>
    </ligand>
</feature>
<dbReference type="NCBIfam" id="TIGR03590">
    <property type="entry name" value="PseG"/>
    <property type="match status" value="1"/>
</dbReference>
<dbReference type="EMBL" id="VFSV01000059">
    <property type="protein sequence ID" value="TRD14953.1"/>
    <property type="molecule type" value="Genomic_DNA"/>
</dbReference>
<dbReference type="InterPro" id="IPR020023">
    <property type="entry name" value="PseG"/>
</dbReference>
<accession>A0A547PLG4</accession>
<dbReference type="Proteomes" id="UP000318590">
    <property type="component" value="Unassembled WGS sequence"/>
</dbReference>
<comment type="caution">
    <text evidence="3">The sequence shown here is derived from an EMBL/GenBank/DDBJ whole genome shotgun (WGS) entry which is preliminary data.</text>
</comment>
<evidence type="ECO:0000313" key="3">
    <source>
        <dbReference type="EMBL" id="TRD14953.1"/>
    </source>
</evidence>
<dbReference type="OrthoDB" id="9788924at2"/>
<dbReference type="SUPFAM" id="SSF53756">
    <property type="entry name" value="UDP-Glycosyltransferase/glycogen phosphorylase"/>
    <property type="match status" value="1"/>
</dbReference>
<dbReference type="EC" id="3.6.1.57" evidence="3"/>
<dbReference type="Gene3D" id="3.40.50.11190">
    <property type="match status" value="1"/>
</dbReference>
<sequence length="341" mass="37277">MRVLISALASTVIGTGHTRRMAVLAKELAGQNGVRITFHTTALGRRILRTVGDDPFHILLASDDPETAMAKLGGTLAKMRPDLVILDNYFWNSEQEAALKPFCERLCVVDDLADRSHSADILIDQNPNRQSEDYRGLVPEQTLLLVGAQYCLLAKPFRTLRSRAFRAPAERNALRPVFVSLGGGDPNRDIVLLVRSVLAGTNRPVCVVTGSHIDDAASLTELATKEPRIELTFDSTNVAQQMNNAAYAVASGGTMTWERAILGLPSLSLIAVDNQYEATKWLEAQGAHSVFDLRHGWSEEDFVNALQTYDRDDALRARQSIASAALIDGKGADRLATTLLK</sequence>
<keyword evidence="3" id="KW-0378">Hydrolase</keyword>
<dbReference type="AlphaFoldDB" id="A0A547PLG4"/>
<dbReference type="GO" id="GO:0016787">
    <property type="term" value="F:hydrolase activity"/>
    <property type="evidence" value="ECO:0007669"/>
    <property type="project" value="UniProtKB-KW"/>
</dbReference>
<organism evidence="3 4">
    <name type="scientific">Palleronia caenipelagi</name>
    <dbReference type="NCBI Taxonomy" id="2489174"/>
    <lineage>
        <taxon>Bacteria</taxon>
        <taxon>Pseudomonadati</taxon>
        <taxon>Pseudomonadota</taxon>
        <taxon>Alphaproteobacteria</taxon>
        <taxon>Rhodobacterales</taxon>
        <taxon>Roseobacteraceae</taxon>
        <taxon>Palleronia</taxon>
    </lineage>
</organism>
<dbReference type="Gene3D" id="3.40.50.2000">
    <property type="entry name" value="Glycogen Phosphorylase B"/>
    <property type="match status" value="1"/>
</dbReference>
<reference evidence="3 4" key="1">
    <citation type="submission" date="2019-06" db="EMBL/GenBank/DDBJ databases">
        <title>Paenimaribius caenipelagi gen. nov., sp. nov., isolated from a tidal flat.</title>
        <authorList>
            <person name="Yoon J.-H."/>
        </authorList>
    </citation>
    <scope>NUCLEOTIDE SEQUENCE [LARGE SCALE GENOMIC DNA]</scope>
    <source>
        <strain evidence="3 4">JBTF-M29</strain>
    </source>
</reference>
<evidence type="ECO:0000313" key="4">
    <source>
        <dbReference type="Proteomes" id="UP000318590"/>
    </source>
</evidence>
<evidence type="ECO:0000256" key="2">
    <source>
        <dbReference type="PIRSR" id="PIRSR620023-2"/>
    </source>
</evidence>